<gene>
    <name evidence="1" type="ORF">B9G39_04780</name>
</gene>
<evidence type="ECO:0000313" key="1">
    <source>
        <dbReference type="EMBL" id="RDH42818.1"/>
    </source>
</evidence>
<protein>
    <submittedName>
        <fullName evidence="1">Uncharacterized protein</fullName>
    </submittedName>
</protein>
<dbReference type="Proteomes" id="UP000257039">
    <property type="component" value="Unassembled WGS sequence"/>
</dbReference>
<sequence length="486" mass="54552">MYFIRLFCWLLFIQLIAVSYTNAAVSIGELKLVEGKLCPENYRHITIEEANIFKRKVCSSIQPSEIVWLDNQAAIGGVEHDCMIFTQNDDKPATPSASICQKPVVCDSESDLITAPGAYDFCAKKNDESGLDINTKDVCKESGKGQFKEYRYLFKERERYTGDERAKLICAIGEECKNDRPGKKTAICDQQEKPLRNLAGDIIACPFASELVKGLTVGDHCEYIWSQYVWGEYIDEGEGSYRLGKQGLDTRGKDLCESRGLGGFLKFEYRRERGVYNNDYYYHAPNGNVGIQVSTNKTLVCKKEKLPEIIDSKLKCPNNSKFIKGHSIPDHCTPNNGYVGNYIVPNNDGSYVYIDNDICTDYGKGYSYDYITDAAGTRVLVCSKETSSNIEKTKEAQARTSIVCHDGYEFIKSNAKHSQVKSHCAIPGEQSGRDSNGEDVCAAAGSLFDKYTYPWGVKTLNCQCIEGFYCDKRQDDSGPRRESRKN</sequence>
<dbReference type="InterPro" id="IPR037015">
    <property type="entry name" value="APT_N_sf"/>
</dbReference>
<accession>A0A4P9VHZ1</accession>
<proteinExistence type="predicted"/>
<evidence type="ECO:0000313" key="2">
    <source>
        <dbReference type="Proteomes" id="UP000257039"/>
    </source>
</evidence>
<dbReference type="AlphaFoldDB" id="A0A4P9VHZ1"/>
<reference evidence="1 2" key="1">
    <citation type="submission" date="2017-04" db="EMBL/GenBank/DDBJ databases">
        <title>Draft genome sequence of Zooshikella ganghwensis VG4 isolated from Red Sea sediments.</title>
        <authorList>
            <person name="Rehman Z."/>
            <person name="Alam I."/>
            <person name="Kamau A."/>
            <person name="Bajic V."/>
            <person name="Leiknes T."/>
        </authorList>
    </citation>
    <scope>NUCLEOTIDE SEQUENCE [LARGE SCALE GENOMIC DNA]</scope>
    <source>
        <strain evidence="1 2">VG4</strain>
    </source>
</reference>
<organism evidence="1 2">
    <name type="scientific">Zooshikella ganghwensis</name>
    <dbReference type="NCBI Taxonomy" id="202772"/>
    <lineage>
        <taxon>Bacteria</taxon>
        <taxon>Pseudomonadati</taxon>
        <taxon>Pseudomonadota</taxon>
        <taxon>Gammaproteobacteria</taxon>
        <taxon>Oceanospirillales</taxon>
        <taxon>Zooshikellaceae</taxon>
        <taxon>Zooshikella</taxon>
    </lineage>
</organism>
<dbReference type="EMBL" id="NDXW01000001">
    <property type="protein sequence ID" value="RDH42818.1"/>
    <property type="molecule type" value="Genomic_DNA"/>
</dbReference>
<dbReference type="Gene3D" id="3.10.40.10">
    <property type="entry name" value="Aerolysin/Pertussis toxin (APT), N-terminal domain"/>
    <property type="match status" value="1"/>
</dbReference>
<keyword evidence="2" id="KW-1185">Reference proteome</keyword>
<name>A0A4P9VHZ1_9GAMM</name>
<comment type="caution">
    <text evidence="1">The sequence shown here is derived from an EMBL/GenBank/DDBJ whole genome shotgun (WGS) entry which is preliminary data.</text>
</comment>